<protein>
    <submittedName>
        <fullName evidence="2">Haem-binding domain-containing protein</fullName>
    </submittedName>
</protein>
<dbReference type="STRING" id="947013.SAMN04488109_5648"/>
<dbReference type="OrthoDB" id="196738at2"/>
<gene>
    <name evidence="2" type="ORF">SAMN04488109_5648</name>
</gene>
<name>A0A1M5WFB6_9BACT</name>
<proteinExistence type="predicted"/>
<dbReference type="EMBL" id="FQWQ01000005">
    <property type="protein sequence ID" value="SHH86191.1"/>
    <property type="molecule type" value="Genomic_DNA"/>
</dbReference>
<dbReference type="InterPro" id="IPR025992">
    <property type="entry name" value="Haem-bd"/>
</dbReference>
<evidence type="ECO:0000259" key="1">
    <source>
        <dbReference type="SMART" id="SM01235"/>
    </source>
</evidence>
<keyword evidence="3" id="KW-1185">Reference proteome</keyword>
<organism evidence="2 3">
    <name type="scientific">Chryseolinea serpens</name>
    <dbReference type="NCBI Taxonomy" id="947013"/>
    <lineage>
        <taxon>Bacteria</taxon>
        <taxon>Pseudomonadati</taxon>
        <taxon>Bacteroidota</taxon>
        <taxon>Cytophagia</taxon>
        <taxon>Cytophagales</taxon>
        <taxon>Fulvivirgaceae</taxon>
        <taxon>Chryseolinea</taxon>
    </lineage>
</organism>
<dbReference type="Proteomes" id="UP000184212">
    <property type="component" value="Unassembled WGS sequence"/>
</dbReference>
<dbReference type="Pfam" id="PF14376">
    <property type="entry name" value="Haem_bd"/>
    <property type="match status" value="1"/>
</dbReference>
<feature type="domain" description="Haem-binding" evidence="1">
    <location>
        <begin position="12"/>
        <end position="148"/>
    </location>
</feature>
<reference evidence="2 3" key="1">
    <citation type="submission" date="2016-11" db="EMBL/GenBank/DDBJ databases">
        <authorList>
            <person name="Jaros S."/>
            <person name="Januszkiewicz K."/>
            <person name="Wedrychowicz H."/>
        </authorList>
    </citation>
    <scope>NUCLEOTIDE SEQUENCE [LARGE SCALE GENOMIC DNA]</scope>
    <source>
        <strain evidence="2 3">DSM 24574</strain>
    </source>
</reference>
<evidence type="ECO:0000313" key="3">
    <source>
        <dbReference type="Proteomes" id="UP000184212"/>
    </source>
</evidence>
<dbReference type="RefSeq" id="WP_073141415.1">
    <property type="nucleotide sequence ID" value="NZ_FQWQ01000005.1"/>
</dbReference>
<accession>A0A1M5WFB6</accession>
<sequence>MSLLKKIVLGFLALLVVIQLFRPSKNISTEIITADDISKKYELPQNVHQILIKKCYDCHSNNTIYPWYYNIQPVAWWIANHVKDGKRHLDFSVFKTYPEKKANHKMEELSEAINEGWMPLDSYLWIHKEATVTASDREAINAWIKGLPIVFEKHEEGEQH</sequence>
<dbReference type="AlphaFoldDB" id="A0A1M5WFB6"/>
<evidence type="ECO:0000313" key="2">
    <source>
        <dbReference type="EMBL" id="SHH86191.1"/>
    </source>
</evidence>
<dbReference type="SMART" id="SM01235">
    <property type="entry name" value="Haem_bd"/>
    <property type="match status" value="1"/>
</dbReference>